<dbReference type="InterPro" id="IPR000620">
    <property type="entry name" value="EamA_dom"/>
</dbReference>
<accession>A0A2S6IHV5</accession>
<keyword evidence="2" id="KW-0812">Transmembrane</keyword>
<feature type="transmembrane region" description="Helical" evidence="2">
    <location>
        <begin position="227"/>
        <end position="249"/>
    </location>
</feature>
<comment type="similarity">
    <text evidence="1">Belongs to the EamA transporter family.</text>
</comment>
<feature type="domain" description="EamA" evidence="3">
    <location>
        <begin position="26"/>
        <end position="154"/>
    </location>
</feature>
<keyword evidence="5" id="KW-1185">Reference proteome</keyword>
<evidence type="ECO:0000256" key="2">
    <source>
        <dbReference type="SAM" id="Phobius"/>
    </source>
</evidence>
<feature type="transmembrane region" description="Helical" evidence="2">
    <location>
        <begin position="261"/>
        <end position="278"/>
    </location>
</feature>
<dbReference type="EMBL" id="PTJD01000009">
    <property type="protein sequence ID" value="PPK93778.1"/>
    <property type="molecule type" value="Genomic_DNA"/>
</dbReference>
<dbReference type="PANTHER" id="PTHR12715:SF4">
    <property type="entry name" value="EAMA DOMAIN-CONTAINING PROTEIN"/>
    <property type="match status" value="1"/>
</dbReference>
<feature type="transmembrane region" description="Helical" evidence="2">
    <location>
        <begin position="113"/>
        <end position="133"/>
    </location>
</feature>
<gene>
    <name evidence="4" type="ORF">CLV92_10954</name>
</gene>
<feature type="transmembrane region" description="Helical" evidence="2">
    <location>
        <begin position="196"/>
        <end position="215"/>
    </location>
</feature>
<feature type="transmembrane region" description="Helical" evidence="2">
    <location>
        <begin position="83"/>
        <end position="101"/>
    </location>
</feature>
<dbReference type="SUPFAM" id="SSF103481">
    <property type="entry name" value="Multidrug resistance efflux transporter EmrE"/>
    <property type="match status" value="2"/>
</dbReference>
<dbReference type="PANTHER" id="PTHR12715">
    <property type="entry name" value="TRANSPORTER, DRUG/METABOLITE EXPORTER FAMILY"/>
    <property type="match status" value="1"/>
</dbReference>
<keyword evidence="2" id="KW-1133">Transmembrane helix</keyword>
<sequence>MTTPAPADLRARTKQAERPGPAVLAAVVVTVLAWASAFLAIRAVRHDFDPGALALGRLVVGALALGVVVLARRRWVRPTRREWGLVTVCGLGWFALYNVALNAAEQRLDAGTTAMLVSVGPILIALLAGAFLGEGFPRRLLTGAAVAFAGALVIGAATSRSADADLVGALLCLVAAVSWAVGVLAQKPALRRLPALQVTFLSCVVGALACLPFAGRLHADLLTAPPAATAGLLYLGLVPTAVAFGTWAYALSRTDAGRLGIATYVVPPLTVLAAWPLLGEVPPPLALAGGVLALAGVALTRRAR</sequence>
<dbReference type="GO" id="GO:0016020">
    <property type="term" value="C:membrane"/>
    <property type="evidence" value="ECO:0007669"/>
    <property type="project" value="InterPro"/>
</dbReference>
<dbReference type="InterPro" id="IPR052756">
    <property type="entry name" value="Alkyne_AA_exporter"/>
</dbReference>
<dbReference type="RefSeq" id="WP_104433307.1">
    <property type="nucleotide sequence ID" value="NZ_PTJD01000009.1"/>
</dbReference>
<feature type="transmembrane region" description="Helical" evidence="2">
    <location>
        <begin position="284"/>
        <end position="300"/>
    </location>
</feature>
<dbReference type="Proteomes" id="UP000239485">
    <property type="component" value="Unassembled WGS sequence"/>
</dbReference>
<protein>
    <submittedName>
        <fullName evidence="4">Drug/metabolite transporter (DMT)-like permease</fullName>
    </submittedName>
</protein>
<dbReference type="Pfam" id="PF00892">
    <property type="entry name" value="EamA"/>
    <property type="match status" value="2"/>
</dbReference>
<organism evidence="4 5">
    <name type="scientific">Kineococcus xinjiangensis</name>
    <dbReference type="NCBI Taxonomy" id="512762"/>
    <lineage>
        <taxon>Bacteria</taxon>
        <taxon>Bacillati</taxon>
        <taxon>Actinomycetota</taxon>
        <taxon>Actinomycetes</taxon>
        <taxon>Kineosporiales</taxon>
        <taxon>Kineosporiaceae</taxon>
        <taxon>Kineococcus</taxon>
    </lineage>
</organism>
<feature type="transmembrane region" description="Helical" evidence="2">
    <location>
        <begin position="140"/>
        <end position="160"/>
    </location>
</feature>
<keyword evidence="2" id="KW-0472">Membrane</keyword>
<feature type="transmembrane region" description="Helical" evidence="2">
    <location>
        <begin position="166"/>
        <end position="184"/>
    </location>
</feature>
<feature type="domain" description="EamA" evidence="3">
    <location>
        <begin position="167"/>
        <end position="300"/>
    </location>
</feature>
<comment type="caution">
    <text evidence="4">The sequence shown here is derived from an EMBL/GenBank/DDBJ whole genome shotgun (WGS) entry which is preliminary data.</text>
</comment>
<dbReference type="AlphaFoldDB" id="A0A2S6IHV5"/>
<feature type="transmembrane region" description="Helical" evidence="2">
    <location>
        <begin position="21"/>
        <end position="41"/>
    </location>
</feature>
<name>A0A2S6IHV5_9ACTN</name>
<proteinExistence type="inferred from homology"/>
<evidence type="ECO:0000259" key="3">
    <source>
        <dbReference type="Pfam" id="PF00892"/>
    </source>
</evidence>
<evidence type="ECO:0000313" key="4">
    <source>
        <dbReference type="EMBL" id="PPK93778.1"/>
    </source>
</evidence>
<dbReference type="OrthoDB" id="3744378at2"/>
<evidence type="ECO:0000313" key="5">
    <source>
        <dbReference type="Proteomes" id="UP000239485"/>
    </source>
</evidence>
<feature type="transmembrane region" description="Helical" evidence="2">
    <location>
        <begin position="53"/>
        <end position="71"/>
    </location>
</feature>
<evidence type="ECO:0000256" key="1">
    <source>
        <dbReference type="ARBA" id="ARBA00007362"/>
    </source>
</evidence>
<dbReference type="InterPro" id="IPR037185">
    <property type="entry name" value="EmrE-like"/>
</dbReference>
<reference evidence="4 5" key="1">
    <citation type="submission" date="2018-02" db="EMBL/GenBank/DDBJ databases">
        <title>Genomic Encyclopedia of Archaeal and Bacterial Type Strains, Phase II (KMG-II): from individual species to whole genera.</title>
        <authorList>
            <person name="Goeker M."/>
        </authorList>
    </citation>
    <scope>NUCLEOTIDE SEQUENCE [LARGE SCALE GENOMIC DNA]</scope>
    <source>
        <strain evidence="4 5">DSM 22857</strain>
    </source>
</reference>